<accession>A0A9D9NCG0</accession>
<dbReference type="EC" id="2.7.3.9" evidence="6 17"/>
<evidence type="ECO:0000256" key="1">
    <source>
        <dbReference type="ARBA" id="ARBA00000683"/>
    </source>
</evidence>
<evidence type="ECO:0000256" key="18">
    <source>
        <dbReference type="PIRSR" id="PIRSR000732-1"/>
    </source>
</evidence>
<keyword evidence="13 17" id="KW-0479">Metal-binding</keyword>
<evidence type="ECO:0000256" key="20">
    <source>
        <dbReference type="PIRSR" id="PIRSR000732-3"/>
    </source>
</evidence>
<dbReference type="PROSITE" id="PS00742">
    <property type="entry name" value="PEP_ENZYMES_2"/>
    <property type="match status" value="1"/>
</dbReference>
<feature type="binding site" evidence="19">
    <location>
        <position position="459"/>
    </location>
    <ligand>
        <name>phosphoenolpyruvate</name>
        <dbReference type="ChEBI" id="CHEBI:58702"/>
    </ligand>
</feature>
<dbReference type="GO" id="GO:0009401">
    <property type="term" value="P:phosphoenolpyruvate-dependent sugar phosphotransferase system"/>
    <property type="evidence" value="ECO:0007669"/>
    <property type="project" value="UniProtKB-KW"/>
</dbReference>
<reference evidence="24" key="1">
    <citation type="submission" date="2020-10" db="EMBL/GenBank/DDBJ databases">
        <authorList>
            <person name="Gilroy R."/>
        </authorList>
    </citation>
    <scope>NUCLEOTIDE SEQUENCE</scope>
    <source>
        <strain evidence="24">14700</strain>
    </source>
</reference>
<evidence type="ECO:0000256" key="10">
    <source>
        <dbReference type="ARBA" id="ARBA00022597"/>
    </source>
</evidence>
<comment type="caution">
    <text evidence="24">The sequence shown here is derived from an EMBL/GenBank/DDBJ whole genome shotgun (WGS) entry which is preliminary data.</text>
</comment>
<evidence type="ECO:0000256" key="8">
    <source>
        <dbReference type="ARBA" id="ARBA00022448"/>
    </source>
</evidence>
<dbReference type="InterPro" id="IPR006318">
    <property type="entry name" value="PTS_EI-like"/>
</dbReference>
<comment type="function">
    <text evidence="3 17">General (non sugar-specific) component of the phosphoenolpyruvate-dependent sugar phosphotransferase system (sugar PTS). This major carbohydrate active-transport system catalyzes the phosphorylation of incoming sugar substrates concomitantly with their translocation across the cell membrane. Enzyme I transfers the phosphoryl group from phosphoenolpyruvate (PEP) to the phosphoryl carrier protein (HPr).</text>
</comment>
<keyword evidence="11 17" id="KW-0808">Transferase</keyword>
<evidence type="ECO:0000259" key="23">
    <source>
        <dbReference type="Pfam" id="PF05524"/>
    </source>
</evidence>
<dbReference type="Pfam" id="PF05524">
    <property type="entry name" value="PEP-utilisers_N"/>
    <property type="match status" value="1"/>
</dbReference>
<dbReference type="InterPro" id="IPR000121">
    <property type="entry name" value="PEP_util_C"/>
</dbReference>
<dbReference type="InterPro" id="IPR036637">
    <property type="entry name" value="Phosphohistidine_dom_sf"/>
</dbReference>
<evidence type="ECO:0000313" key="24">
    <source>
        <dbReference type="EMBL" id="MBO8468421.1"/>
    </source>
</evidence>
<evidence type="ECO:0000259" key="21">
    <source>
        <dbReference type="Pfam" id="PF00391"/>
    </source>
</evidence>
<dbReference type="NCBIfam" id="TIGR01417">
    <property type="entry name" value="PTS_I_fam"/>
    <property type="match status" value="1"/>
</dbReference>
<comment type="similarity">
    <text evidence="5 17">Belongs to the PEP-utilizing enzyme family.</text>
</comment>
<organism evidence="24 25">
    <name type="scientific">Candidatus Ornithospirochaeta stercoravium</name>
    <dbReference type="NCBI Taxonomy" id="2840897"/>
    <lineage>
        <taxon>Bacteria</taxon>
        <taxon>Pseudomonadati</taxon>
        <taxon>Spirochaetota</taxon>
        <taxon>Spirochaetia</taxon>
        <taxon>Spirochaetales</taxon>
        <taxon>Spirochaetaceae</taxon>
        <taxon>Spirochaetaceae incertae sedis</taxon>
        <taxon>Candidatus Ornithospirochaeta</taxon>
    </lineage>
</organism>
<feature type="binding site" evidence="19">
    <location>
        <position position="289"/>
    </location>
    <ligand>
        <name>phosphoenolpyruvate</name>
        <dbReference type="ChEBI" id="CHEBI:58702"/>
    </ligand>
</feature>
<comment type="cofactor">
    <cofactor evidence="2 17 20">
        <name>Mg(2+)</name>
        <dbReference type="ChEBI" id="CHEBI:18420"/>
    </cofactor>
</comment>
<evidence type="ECO:0000256" key="9">
    <source>
        <dbReference type="ARBA" id="ARBA00022490"/>
    </source>
</evidence>
<dbReference type="InterPro" id="IPR015813">
    <property type="entry name" value="Pyrv/PenolPyrv_kinase-like_dom"/>
</dbReference>
<feature type="active site" description="Tele-phosphohistidine intermediate" evidence="18">
    <location>
        <position position="182"/>
    </location>
</feature>
<dbReference type="Pfam" id="PF02896">
    <property type="entry name" value="PEP-utilizers_C"/>
    <property type="match status" value="1"/>
</dbReference>
<sequence length="567" mass="62139">MVGKKGLGVSPGIAIGKAEVFRHSDITIDHETCDNPELEKEAFERAVRTVLKELDSIKTDDKAGHDIMLVHKSMVEDPEFRSLVLENIEKKKYNAAWAVEAAAEKFIALLEASGSEYFRERADDLRYVERYLLTALSGMVSAFAVADECIIVADYLMPAELFELNTAAVRGICLDSGGRTSHVAILAHSLGIPAILGLGDISSFAVDGDIIAMDGKEGDAVLSPDDDTLQAFRARRSAEIRAEKSLRRTALLPAETTDGVRIKLLCNIEGIEAIPQAISAGAEGIGLFRTEFLALHKEIFSDEEKKASIYREAALAMGEHGPVIFRTYDLGGDKIAEGMKTNEENPVLGWRAVRFCMERKDIFRSQLISILRASAVSDSVMMMFPMISGSEELKDVLSFLEEVKAECREKGIAFNENMKIGTMIEVPSAAITADIIADYVDFMSIGTNDLVQYTIAVDRGNERISHLYRPLHPAVLRLLKNVVDAGRRRGIPVSICGEIAGDADIVPLLIGMGFRELSMTAHSVLEVRKRIRGLSIASCEKLADRLLSLPDATSIENELKDFADGKT</sequence>
<evidence type="ECO:0000256" key="4">
    <source>
        <dbReference type="ARBA" id="ARBA00004496"/>
    </source>
</evidence>
<evidence type="ECO:0000256" key="14">
    <source>
        <dbReference type="ARBA" id="ARBA00022777"/>
    </source>
</evidence>
<reference evidence="24" key="2">
    <citation type="journal article" date="2021" name="PeerJ">
        <title>Extensive microbial diversity within the chicken gut microbiome revealed by metagenomics and culture.</title>
        <authorList>
            <person name="Gilroy R."/>
            <person name="Ravi A."/>
            <person name="Getino M."/>
            <person name="Pursley I."/>
            <person name="Horton D.L."/>
            <person name="Alikhan N.F."/>
            <person name="Baker D."/>
            <person name="Gharbi K."/>
            <person name="Hall N."/>
            <person name="Watson M."/>
            <person name="Adriaenssens E.M."/>
            <person name="Foster-Nyarko E."/>
            <person name="Jarju S."/>
            <person name="Secka A."/>
            <person name="Antonio M."/>
            <person name="Oren A."/>
            <person name="Chaudhuri R.R."/>
            <person name="La Ragione R."/>
            <person name="Hildebrand F."/>
            <person name="Pallen M.J."/>
        </authorList>
    </citation>
    <scope>NUCLEOTIDE SEQUENCE</scope>
    <source>
        <strain evidence="24">14700</strain>
    </source>
</reference>
<evidence type="ECO:0000256" key="7">
    <source>
        <dbReference type="ARBA" id="ARBA00016544"/>
    </source>
</evidence>
<evidence type="ECO:0000256" key="3">
    <source>
        <dbReference type="ARBA" id="ARBA00002728"/>
    </source>
</evidence>
<protein>
    <recommendedName>
        <fullName evidence="7 17">Phosphoenolpyruvate-protein phosphotransferase</fullName>
        <ecNumber evidence="6 17">2.7.3.9</ecNumber>
    </recommendedName>
    <alternativeName>
        <fullName evidence="16 17">Phosphotransferase system, enzyme I</fullName>
    </alternativeName>
</protein>
<comment type="subcellular location">
    <subcellularLocation>
        <location evidence="4 17">Cytoplasm</location>
    </subcellularLocation>
</comment>
<dbReference type="EMBL" id="JADIMF010000019">
    <property type="protein sequence ID" value="MBO8468421.1"/>
    <property type="molecule type" value="Genomic_DNA"/>
</dbReference>
<feature type="domain" description="PEP-utilising enzyme C-terminal" evidence="22">
    <location>
        <begin position="248"/>
        <end position="533"/>
    </location>
</feature>
<evidence type="ECO:0000256" key="17">
    <source>
        <dbReference type="PIRNR" id="PIRNR000732"/>
    </source>
</evidence>
<keyword evidence="9 17" id="KW-0963">Cytoplasm</keyword>
<dbReference type="InterPro" id="IPR024692">
    <property type="entry name" value="PTS_EI"/>
</dbReference>
<dbReference type="Gene3D" id="1.10.274.10">
    <property type="entry name" value="PtsI, HPr-binding domain"/>
    <property type="match status" value="1"/>
</dbReference>
<dbReference type="InterPro" id="IPR040442">
    <property type="entry name" value="Pyrv_kinase-like_dom_sf"/>
</dbReference>
<evidence type="ECO:0000256" key="13">
    <source>
        <dbReference type="ARBA" id="ARBA00022723"/>
    </source>
</evidence>
<dbReference type="InterPro" id="IPR023151">
    <property type="entry name" value="PEP_util_CS"/>
</dbReference>
<dbReference type="PIRSF" id="PIRSF000732">
    <property type="entry name" value="PTS_enzyme_I"/>
    <property type="match status" value="1"/>
</dbReference>
<dbReference type="InterPro" id="IPR050499">
    <property type="entry name" value="PEP-utilizing_PTS_enzyme"/>
</dbReference>
<evidence type="ECO:0000256" key="12">
    <source>
        <dbReference type="ARBA" id="ARBA00022683"/>
    </source>
</evidence>
<dbReference type="SUPFAM" id="SSF47831">
    <property type="entry name" value="Enzyme I of the PEP:sugar phosphotransferase system HPr-binding (sub)domain"/>
    <property type="match status" value="1"/>
</dbReference>
<evidence type="ECO:0000256" key="16">
    <source>
        <dbReference type="ARBA" id="ARBA00033235"/>
    </source>
</evidence>
<dbReference type="Pfam" id="PF00391">
    <property type="entry name" value="PEP-utilizers"/>
    <property type="match status" value="1"/>
</dbReference>
<dbReference type="Proteomes" id="UP000810292">
    <property type="component" value="Unassembled WGS sequence"/>
</dbReference>
<name>A0A9D9NCG0_9SPIO</name>
<evidence type="ECO:0000256" key="6">
    <source>
        <dbReference type="ARBA" id="ARBA00012232"/>
    </source>
</evidence>
<evidence type="ECO:0000256" key="19">
    <source>
        <dbReference type="PIRSR" id="PIRSR000732-2"/>
    </source>
</evidence>
<dbReference type="InterPro" id="IPR008731">
    <property type="entry name" value="PTS_EIN"/>
</dbReference>
<proteinExistence type="inferred from homology"/>
<feature type="active site" description="Proton donor" evidence="18">
    <location>
        <position position="496"/>
    </location>
</feature>
<feature type="domain" description="Phosphotransferase system enzyme I N-terminal" evidence="23">
    <location>
        <begin position="5"/>
        <end position="121"/>
    </location>
</feature>
<keyword evidence="15 17" id="KW-0460">Magnesium</keyword>
<feature type="domain" description="PEP-utilising enzyme mobile" evidence="21">
    <location>
        <begin position="147"/>
        <end position="218"/>
    </location>
</feature>
<dbReference type="AlphaFoldDB" id="A0A9D9NCG0"/>
<feature type="binding site" evidence="19">
    <location>
        <position position="326"/>
    </location>
    <ligand>
        <name>phosphoenolpyruvate</name>
        <dbReference type="ChEBI" id="CHEBI:58702"/>
    </ligand>
</feature>
<evidence type="ECO:0000256" key="5">
    <source>
        <dbReference type="ARBA" id="ARBA00007837"/>
    </source>
</evidence>
<dbReference type="PANTHER" id="PTHR46244">
    <property type="entry name" value="PHOSPHOENOLPYRUVATE-PROTEIN PHOSPHOTRANSFERASE"/>
    <property type="match status" value="1"/>
</dbReference>
<dbReference type="GO" id="GO:0016301">
    <property type="term" value="F:kinase activity"/>
    <property type="evidence" value="ECO:0007669"/>
    <property type="project" value="UniProtKB-KW"/>
</dbReference>
<keyword evidence="12 17" id="KW-0598">Phosphotransferase system</keyword>
<evidence type="ECO:0000256" key="11">
    <source>
        <dbReference type="ARBA" id="ARBA00022679"/>
    </source>
</evidence>
<feature type="binding site" evidence="19">
    <location>
        <begin position="448"/>
        <end position="449"/>
    </location>
    <ligand>
        <name>phosphoenolpyruvate</name>
        <dbReference type="ChEBI" id="CHEBI:58702"/>
    </ligand>
</feature>
<dbReference type="GO" id="GO:0046872">
    <property type="term" value="F:metal ion binding"/>
    <property type="evidence" value="ECO:0007669"/>
    <property type="project" value="UniProtKB-KW"/>
</dbReference>
<evidence type="ECO:0000313" key="25">
    <source>
        <dbReference type="Proteomes" id="UP000810292"/>
    </source>
</evidence>
<feature type="binding site" evidence="20">
    <location>
        <position position="425"/>
    </location>
    <ligand>
        <name>Mg(2+)</name>
        <dbReference type="ChEBI" id="CHEBI:18420"/>
    </ligand>
</feature>
<dbReference type="Gene3D" id="3.20.20.60">
    <property type="entry name" value="Phosphoenolpyruvate-binding domains"/>
    <property type="match status" value="1"/>
</dbReference>
<keyword evidence="14 17" id="KW-0418">Kinase</keyword>
<evidence type="ECO:0000256" key="2">
    <source>
        <dbReference type="ARBA" id="ARBA00001946"/>
    </source>
</evidence>
<dbReference type="Gene3D" id="3.50.30.10">
    <property type="entry name" value="Phosphohistidine domain"/>
    <property type="match status" value="1"/>
</dbReference>
<dbReference type="GO" id="GO:0005737">
    <property type="term" value="C:cytoplasm"/>
    <property type="evidence" value="ECO:0007669"/>
    <property type="project" value="UniProtKB-SubCell"/>
</dbReference>
<dbReference type="PANTHER" id="PTHR46244:SF3">
    <property type="entry name" value="PHOSPHOENOLPYRUVATE-PROTEIN PHOSPHOTRANSFERASE"/>
    <property type="match status" value="1"/>
</dbReference>
<feature type="binding site" evidence="20">
    <location>
        <position position="449"/>
    </location>
    <ligand>
        <name>Mg(2+)</name>
        <dbReference type="ChEBI" id="CHEBI:18420"/>
    </ligand>
</feature>
<comment type="catalytic activity">
    <reaction evidence="1 17">
        <text>L-histidyl-[protein] + phosphoenolpyruvate = N(pros)-phospho-L-histidyl-[protein] + pyruvate</text>
        <dbReference type="Rhea" id="RHEA:23880"/>
        <dbReference type="Rhea" id="RHEA-COMP:9745"/>
        <dbReference type="Rhea" id="RHEA-COMP:9746"/>
        <dbReference type="ChEBI" id="CHEBI:15361"/>
        <dbReference type="ChEBI" id="CHEBI:29979"/>
        <dbReference type="ChEBI" id="CHEBI:58702"/>
        <dbReference type="ChEBI" id="CHEBI:64837"/>
        <dbReference type="EC" id="2.7.3.9"/>
    </reaction>
</comment>
<evidence type="ECO:0000256" key="15">
    <source>
        <dbReference type="ARBA" id="ARBA00022842"/>
    </source>
</evidence>
<keyword evidence="8 17" id="KW-0813">Transport</keyword>
<dbReference type="GO" id="GO:0008965">
    <property type="term" value="F:phosphoenolpyruvate-protein phosphotransferase activity"/>
    <property type="evidence" value="ECO:0007669"/>
    <property type="project" value="UniProtKB-EC"/>
</dbReference>
<dbReference type="InterPro" id="IPR036618">
    <property type="entry name" value="PtsI_HPr-bd_sf"/>
</dbReference>
<evidence type="ECO:0000259" key="22">
    <source>
        <dbReference type="Pfam" id="PF02896"/>
    </source>
</evidence>
<gene>
    <name evidence="24" type="primary">ptsP</name>
    <name evidence="24" type="ORF">IAA72_01370</name>
</gene>
<dbReference type="InterPro" id="IPR008279">
    <property type="entry name" value="PEP-util_enz_mobile_dom"/>
</dbReference>
<keyword evidence="10 17" id="KW-0762">Sugar transport</keyword>
<dbReference type="SUPFAM" id="SSF52009">
    <property type="entry name" value="Phosphohistidine domain"/>
    <property type="match status" value="1"/>
</dbReference>
<dbReference type="PRINTS" id="PR01736">
    <property type="entry name" value="PHPHTRNFRASE"/>
</dbReference>
<dbReference type="SUPFAM" id="SSF51621">
    <property type="entry name" value="Phosphoenolpyruvate/pyruvate domain"/>
    <property type="match status" value="1"/>
</dbReference>